<keyword evidence="5" id="KW-0732">Signal</keyword>
<evidence type="ECO:0000313" key="9">
    <source>
        <dbReference type="Proteomes" id="UP000004358"/>
    </source>
</evidence>
<feature type="domain" description="Cytochrome c" evidence="6">
    <location>
        <begin position="570"/>
        <end position="664"/>
    </location>
</feature>
<evidence type="ECO:0000256" key="5">
    <source>
        <dbReference type="SAM" id="SignalP"/>
    </source>
</evidence>
<dbReference type="InterPro" id="IPR011658">
    <property type="entry name" value="PA14_dom"/>
</dbReference>
<name>A3ZT17_9BACT</name>
<dbReference type="eggNOG" id="COG2010">
    <property type="taxonomic scope" value="Bacteria"/>
</dbReference>
<evidence type="ECO:0000256" key="2">
    <source>
        <dbReference type="ARBA" id="ARBA00022723"/>
    </source>
</evidence>
<dbReference type="SUPFAM" id="SSF46626">
    <property type="entry name" value="Cytochrome c"/>
    <property type="match status" value="4"/>
</dbReference>
<evidence type="ECO:0000256" key="3">
    <source>
        <dbReference type="ARBA" id="ARBA00023004"/>
    </source>
</evidence>
<dbReference type="SUPFAM" id="SSF50952">
    <property type="entry name" value="Soluble quinoprotein glucose dehydrogenase"/>
    <property type="match status" value="1"/>
</dbReference>
<dbReference type="GO" id="GO:0020037">
    <property type="term" value="F:heme binding"/>
    <property type="evidence" value="ECO:0007669"/>
    <property type="project" value="InterPro"/>
</dbReference>
<feature type="domain" description="PA14" evidence="7">
    <location>
        <begin position="28"/>
        <end position="161"/>
    </location>
</feature>
<dbReference type="InterPro" id="IPR009056">
    <property type="entry name" value="Cyt_c-like_dom"/>
</dbReference>
<dbReference type="InterPro" id="IPR011042">
    <property type="entry name" value="6-blade_b-propeller_TolB-like"/>
</dbReference>
<dbReference type="PROSITE" id="PS51820">
    <property type="entry name" value="PA14"/>
    <property type="match status" value="1"/>
</dbReference>
<dbReference type="EMBL" id="AANZ01000009">
    <property type="protein sequence ID" value="EAQ80443.1"/>
    <property type="molecule type" value="Genomic_DNA"/>
</dbReference>
<evidence type="ECO:0000259" key="6">
    <source>
        <dbReference type="PROSITE" id="PS51007"/>
    </source>
</evidence>
<dbReference type="PANTHER" id="PTHR33546:SF1">
    <property type="entry name" value="LARGE, MULTIFUNCTIONAL SECRETED PROTEIN"/>
    <property type="match status" value="1"/>
</dbReference>
<dbReference type="Proteomes" id="UP000004358">
    <property type="component" value="Unassembled WGS sequence"/>
</dbReference>
<dbReference type="SUPFAM" id="SSF56988">
    <property type="entry name" value="Anthrax protective antigen"/>
    <property type="match status" value="1"/>
</dbReference>
<feature type="signal peptide" evidence="5">
    <location>
        <begin position="1"/>
        <end position="23"/>
    </location>
</feature>
<evidence type="ECO:0000256" key="1">
    <source>
        <dbReference type="ARBA" id="ARBA00022617"/>
    </source>
</evidence>
<dbReference type="InterPro" id="IPR037524">
    <property type="entry name" value="PA14/GLEYA"/>
</dbReference>
<dbReference type="Gene3D" id="2.120.10.30">
    <property type="entry name" value="TolB, C-terminal domain"/>
    <property type="match status" value="1"/>
</dbReference>
<dbReference type="eggNOG" id="COG2133">
    <property type="taxonomic scope" value="Bacteria"/>
</dbReference>
<feature type="domain" description="Cytochrome c" evidence="6">
    <location>
        <begin position="267"/>
        <end position="350"/>
    </location>
</feature>
<gene>
    <name evidence="8" type="ORF">DSM3645_11377</name>
</gene>
<dbReference type="STRING" id="314230.DSM3645_11377"/>
<dbReference type="InterPro" id="IPR011041">
    <property type="entry name" value="Quinoprot_gluc/sorb_DH_b-prop"/>
</dbReference>
<feature type="chain" id="PRO_5002665290" evidence="5">
    <location>
        <begin position="24"/>
        <end position="1397"/>
    </location>
</feature>
<dbReference type="InterPro" id="IPR036909">
    <property type="entry name" value="Cyt_c-like_dom_sf"/>
</dbReference>
<dbReference type="Gene3D" id="3.90.182.10">
    <property type="entry name" value="Toxin - Anthrax Protective Antigen,domain 1"/>
    <property type="match status" value="1"/>
</dbReference>
<feature type="domain" description="Cytochrome c" evidence="6">
    <location>
        <begin position="448"/>
        <end position="552"/>
    </location>
</feature>
<comment type="caution">
    <text evidence="8">The sequence shown here is derived from an EMBL/GenBank/DDBJ whole genome shotgun (WGS) entry which is preliminary data.</text>
</comment>
<protein>
    <submittedName>
        <fullName evidence="8">Putative large multi-functional protein</fullName>
    </submittedName>
</protein>
<evidence type="ECO:0000259" key="7">
    <source>
        <dbReference type="PROSITE" id="PS51820"/>
    </source>
</evidence>
<dbReference type="SMART" id="SM00758">
    <property type="entry name" value="PA14"/>
    <property type="match status" value="1"/>
</dbReference>
<accession>A3ZT17</accession>
<keyword evidence="2 4" id="KW-0479">Metal-binding</keyword>
<dbReference type="GO" id="GO:0009055">
    <property type="term" value="F:electron transfer activity"/>
    <property type="evidence" value="ECO:0007669"/>
    <property type="project" value="InterPro"/>
</dbReference>
<organism evidence="8 9">
    <name type="scientific">Blastopirellula marina DSM 3645</name>
    <dbReference type="NCBI Taxonomy" id="314230"/>
    <lineage>
        <taxon>Bacteria</taxon>
        <taxon>Pseudomonadati</taxon>
        <taxon>Planctomycetota</taxon>
        <taxon>Planctomycetia</taxon>
        <taxon>Pirellulales</taxon>
        <taxon>Pirellulaceae</taxon>
        <taxon>Blastopirellula</taxon>
    </lineage>
</organism>
<dbReference type="Pfam" id="PF07691">
    <property type="entry name" value="PA14"/>
    <property type="match status" value="1"/>
</dbReference>
<keyword evidence="3 4" id="KW-0408">Iron</keyword>
<proteinExistence type="predicted"/>
<keyword evidence="1 4" id="KW-0349">Heme</keyword>
<dbReference type="GO" id="GO:0046872">
    <property type="term" value="F:metal ion binding"/>
    <property type="evidence" value="ECO:0007669"/>
    <property type="project" value="UniProtKB-KW"/>
</dbReference>
<evidence type="ECO:0000256" key="4">
    <source>
        <dbReference type="PROSITE-ProRule" id="PRU00433"/>
    </source>
</evidence>
<evidence type="ECO:0000313" key="8">
    <source>
        <dbReference type="EMBL" id="EAQ80443.1"/>
    </source>
</evidence>
<dbReference type="HOGENOM" id="CLU_271357_0_0_0"/>
<dbReference type="PROSITE" id="PS51007">
    <property type="entry name" value="CYTC"/>
    <property type="match status" value="4"/>
</dbReference>
<reference evidence="8 9" key="1">
    <citation type="submission" date="2006-02" db="EMBL/GenBank/DDBJ databases">
        <authorList>
            <person name="Amann R."/>
            <person name="Ferriera S."/>
            <person name="Johnson J."/>
            <person name="Kravitz S."/>
            <person name="Halpern A."/>
            <person name="Remington K."/>
            <person name="Beeson K."/>
            <person name="Tran B."/>
            <person name="Rogers Y.-H."/>
            <person name="Friedman R."/>
            <person name="Venter J.C."/>
        </authorList>
    </citation>
    <scope>NUCLEOTIDE SEQUENCE [LARGE SCALE GENOMIC DNA]</scope>
    <source>
        <strain evidence="8 9">DSM 3645</strain>
    </source>
</reference>
<dbReference type="Gene3D" id="1.10.760.10">
    <property type="entry name" value="Cytochrome c-like domain"/>
    <property type="match status" value="4"/>
</dbReference>
<sequence length="1397" mass="152595">MPAYRIFAVVCLFVCGSVSLVSAQFEDEFASGLIADYVAADGTKCRRIDPQIAFHFGAAAPDARVSGGKFAAKWDGLLLTKTPGPYTLYVYAQGKVRILIEDEVVLDAEAKRPGWLTAESIDLKFDWHPLQVEFTKTSPDAQIAIYWAGPDYTLEPITPEWLFHEIDDTFAQPFDTGRDLVRSHRCGACHGGDRSAELPAPALNRVAGHLSQPWIVDRLMSAANESDASTRKMPHYNLPQGDAEAIAAYLVAESDMVGAKGKPDKGGSVGSGKRMFESLGCLACHRVGELGAAGPFSGGDLSDIAAKRPPHFFAKWLEDPAALNADHRMPVYQLDGDSRKHLAAYLATLSKSGKLASTPQKKPNSLKVKQGRDLVLANRCDACHRLPGDLKDDQRKPLSTLTSGDLWHDACLAAPTVEKHPGYLLSADEQEAIRIYLRQKAPDKGTAAAAISGAQIVRERNCLACHARGVGKGLAPIAAQAAAADSALSAVLPTLTPPSLNSVGDKLHDQALMDIILRKDPVHRPWLKVQMPRFRLQDTELTAIKDYLVEQDRIPAHPLVGRPSEVDPAALAIAGERLVGGDGFNCTSCHAVGDWRPSDAPLNAKGPTLSMLGDRIRRDWFDRWVRKPARIVPQMEMPSVTVPVSGVLHDEIDDQLAAVWRVLNTPGFQPPKPNPVRVARRSGIVSDNETALVLTDVLRDVDRNLQFIKPLLVGLPNRHNVLFDLETGRLASWTLGDAAYERSEGKSWFWELAGAELLAVGDDTPELALVQPNGKSLAPQTTGQFITSVDRWRRNSDGGVSADYRLTFGKENPQTVLVRQTITPIWDEQGAHGFVRSFQVKQTPSGYQLALRLLDSKQTQTAEISGDTLTIAKQKLSISVAGDAKLLASGVVQIAPAGQEANFSARYLSSLPTDRYPPRPQLEPSIAAAAELTITPGWSAQRLPLTVELMPTAIAWRPNGDMVVASLKGRIWLVRDADGDGKQETLIPLDIELAAPFGLAAYEGYLDVINKYSLLRIFHDDAGHVERIETLVDGWGHTADYHDWAMGLPQDSDGAYYVSTACQQDGRSQAASKWRGVVLKLIPRKPTADDPSYFKIEELTAGHRFPIGIARNQAGELFVTDNQGNYNPFNELNHIVPGKRYGFINKIDRRPGFAPEETTPAIAIPHPWTRSVNGICFLETPAALRRQINEDYFGPFEGDLIGCEYDTRRLVRMSLDHVGDAIQGAIYPFTHDPGDEVKNALLGPIACAVSPSGELVIGNMREGGWGGGANVGSLVKMRPQETTMPSGIDEVRATSDGFVIRFTQPINAPAAADKRSYTLNSYRRQSTPAYGGDDIDSRPETIDLLEVSADKREVRLRLEELRAGFVYELHVDDSVAGEGKKLFPAEAHYTLNVIPTK</sequence>
<dbReference type="OrthoDB" id="233791at2"/>
<dbReference type="RefSeq" id="WP_002655872.1">
    <property type="nucleotide sequence ID" value="NZ_CH672377.1"/>
</dbReference>
<dbReference type="PANTHER" id="PTHR33546">
    <property type="entry name" value="LARGE, MULTIFUNCTIONAL SECRETED PROTEIN-RELATED"/>
    <property type="match status" value="1"/>
</dbReference>
<feature type="domain" description="Cytochrome c" evidence="6">
    <location>
        <begin position="172"/>
        <end position="254"/>
    </location>
</feature>